<evidence type="ECO:0000313" key="1">
    <source>
        <dbReference type="EMBL" id="SVA47786.1"/>
    </source>
</evidence>
<dbReference type="EMBL" id="UINC01010769">
    <property type="protein sequence ID" value="SVA47786.1"/>
    <property type="molecule type" value="Genomic_DNA"/>
</dbReference>
<dbReference type="AlphaFoldDB" id="A0A381W5F8"/>
<sequence>MAKASQGWDPGAGCYLNFLTNFLRLDA</sequence>
<protein>
    <submittedName>
        <fullName evidence="1">Uncharacterized protein</fullName>
    </submittedName>
</protein>
<feature type="non-terminal residue" evidence="1">
    <location>
        <position position="27"/>
    </location>
</feature>
<proteinExistence type="predicted"/>
<reference evidence="1" key="1">
    <citation type="submission" date="2018-05" db="EMBL/GenBank/DDBJ databases">
        <authorList>
            <person name="Lanie J.A."/>
            <person name="Ng W.-L."/>
            <person name="Kazmierczak K.M."/>
            <person name="Andrzejewski T.M."/>
            <person name="Davidsen T.M."/>
            <person name="Wayne K.J."/>
            <person name="Tettelin H."/>
            <person name="Glass J.I."/>
            <person name="Rusch D."/>
            <person name="Podicherti R."/>
            <person name="Tsui H.-C.T."/>
            <person name="Winkler M.E."/>
        </authorList>
    </citation>
    <scope>NUCLEOTIDE SEQUENCE</scope>
</reference>
<organism evidence="1">
    <name type="scientific">marine metagenome</name>
    <dbReference type="NCBI Taxonomy" id="408172"/>
    <lineage>
        <taxon>unclassified sequences</taxon>
        <taxon>metagenomes</taxon>
        <taxon>ecological metagenomes</taxon>
    </lineage>
</organism>
<gene>
    <name evidence="1" type="ORF">METZ01_LOCUS100640</name>
</gene>
<name>A0A381W5F8_9ZZZZ</name>
<accession>A0A381W5F8</accession>